<dbReference type="GO" id="GO:0016740">
    <property type="term" value="F:transferase activity"/>
    <property type="evidence" value="ECO:0007669"/>
    <property type="project" value="UniProtKB-KW"/>
</dbReference>
<dbReference type="PANTHER" id="PTHR11895">
    <property type="entry name" value="TRANSAMIDASE"/>
    <property type="match status" value="1"/>
</dbReference>
<name>A0A2T4YZN9_9HYPH</name>
<dbReference type="AlphaFoldDB" id="A0A2T4YZN9"/>
<dbReference type="Pfam" id="PF01425">
    <property type="entry name" value="Amidase"/>
    <property type="match status" value="1"/>
</dbReference>
<sequence>MEPCDLTAIEARRLIGAKKLSPTELLESCLARIDAVDPAVNCMVARDDSAARTAAKAADAAVMRGDALGPLHGLPVGVKDLENTKGLRTTYGSVIFKDLVPPEDQLIVRSVREAGAIIAGKTNTPEWGAGANTRNAVYGATGNPFDPTKSAAGSSGGSGVALACGMVPIATGSDTGGSLRNPAAFNGIVGFRPSPGLVPSDKRPLGWNPLSVLGPMARTVPDLCLLLSTMVSDDACDPLATTIHGKAVRRSEDFAVPAEIDLAGLKVAVTPDFGFSPTEKHIREVFAEKVGLFAHLFGAVDEATPDCTGTDETFEVLRSVAFMAGMYERVRDTPELVGPNVRANVEEGLTYSALDVTRALKQQTVLYKTWQQFFGRYDVILSPAVTLSPRPWSELFPAEIDGKATRTYFHWLANAYAVTTVGHPAISLPVGLDRAGMPFGLQIVGPRGGDAKVLAVAAALERELAGDTRTARPVPDIAALAKARPISGMPGFLGFD</sequence>
<comment type="caution">
    <text evidence="2">The sequence shown here is derived from an EMBL/GenBank/DDBJ whole genome shotgun (WGS) entry which is preliminary data.</text>
</comment>
<dbReference type="SUPFAM" id="SSF75304">
    <property type="entry name" value="Amidase signature (AS) enzymes"/>
    <property type="match status" value="1"/>
</dbReference>
<gene>
    <name evidence="2" type="ORF">C8P69_108224</name>
</gene>
<proteinExistence type="predicted"/>
<dbReference type="InterPro" id="IPR000120">
    <property type="entry name" value="Amidase"/>
</dbReference>
<accession>A0A2T4YZN9</accession>
<feature type="domain" description="Amidase" evidence="1">
    <location>
        <begin position="24"/>
        <end position="454"/>
    </location>
</feature>
<dbReference type="RefSeq" id="WP_108178793.1">
    <property type="nucleotide sequence ID" value="NZ_PZZL01000008.1"/>
</dbReference>
<reference evidence="2 3" key="1">
    <citation type="submission" date="2018-04" db="EMBL/GenBank/DDBJ databases">
        <title>Genomic Encyclopedia of Archaeal and Bacterial Type Strains, Phase II (KMG-II): from individual species to whole genera.</title>
        <authorList>
            <person name="Goeker M."/>
        </authorList>
    </citation>
    <scope>NUCLEOTIDE SEQUENCE [LARGE SCALE GENOMIC DNA]</scope>
    <source>
        <strain evidence="2 3">DSM 25521</strain>
    </source>
</reference>
<dbReference type="InterPro" id="IPR023631">
    <property type="entry name" value="Amidase_dom"/>
</dbReference>
<dbReference type="Gene3D" id="3.90.1300.10">
    <property type="entry name" value="Amidase signature (AS) domain"/>
    <property type="match status" value="1"/>
</dbReference>
<evidence type="ECO:0000259" key="1">
    <source>
        <dbReference type="Pfam" id="PF01425"/>
    </source>
</evidence>
<dbReference type="OrthoDB" id="7245165at2"/>
<dbReference type="EMBL" id="PZZL01000008">
    <property type="protein sequence ID" value="PTM52422.1"/>
    <property type="molecule type" value="Genomic_DNA"/>
</dbReference>
<evidence type="ECO:0000313" key="3">
    <source>
        <dbReference type="Proteomes" id="UP000241808"/>
    </source>
</evidence>
<organism evidence="2 3">
    <name type="scientific">Phreatobacter oligotrophus</name>
    <dbReference type="NCBI Taxonomy" id="1122261"/>
    <lineage>
        <taxon>Bacteria</taxon>
        <taxon>Pseudomonadati</taxon>
        <taxon>Pseudomonadota</taxon>
        <taxon>Alphaproteobacteria</taxon>
        <taxon>Hyphomicrobiales</taxon>
        <taxon>Phreatobacteraceae</taxon>
        <taxon>Phreatobacter</taxon>
    </lineage>
</organism>
<dbReference type="PANTHER" id="PTHR11895:SF76">
    <property type="entry name" value="INDOLEACETAMIDE HYDROLASE"/>
    <property type="match status" value="1"/>
</dbReference>
<keyword evidence="3" id="KW-1185">Reference proteome</keyword>
<protein>
    <submittedName>
        <fullName evidence="2">Asp-tRNA(Asn)/Glu-tRNA(Gln) amidotransferase A subunit family amidase</fullName>
    </submittedName>
</protein>
<dbReference type="Proteomes" id="UP000241808">
    <property type="component" value="Unassembled WGS sequence"/>
</dbReference>
<keyword evidence="2" id="KW-0808">Transferase</keyword>
<evidence type="ECO:0000313" key="2">
    <source>
        <dbReference type="EMBL" id="PTM52422.1"/>
    </source>
</evidence>
<dbReference type="InterPro" id="IPR036928">
    <property type="entry name" value="AS_sf"/>
</dbReference>